<evidence type="ECO:0000313" key="3">
    <source>
        <dbReference type="EMBL" id="CAB4204429.1"/>
    </source>
</evidence>
<name>A0A6J5Q4W4_9CAUD</name>
<sequence length="58" mass="6521">MAHIPNSIGDKAMEQKVRKNEIKVVVKARQLSNCRTLLEVTNGGVVSTPLDRIYDINR</sequence>
<dbReference type="EMBL" id="LR797345">
    <property type="protein sequence ID" value="CAB4204429.1"/>
    <property type="molecule type" value="Genomic_DNA"/>
</dbReference>
<accession>A0A6J5Q4W4</accession>
<dbReference type="EMBL" id="LR797086">
    <property type="protein sequence ID" value="CAB4186273.1"/>
    <property type="molecule type" value="Genomic_DNA"/>
</dbReference>
<organism evidence="1">
    <name type="scientific">uncultured Caudovirales phage</name>
    <dbReference type="NCBI Taxonomy" id="2100421"/>
    <lineage>
        <taxon>Viruses</taxon>
        <taxon>Duplodnaviria</taxon>
        <taxon>Heunggongvirae</taxon>
        <taxon>Uroviricota</taxon>
        <taxon>Caudoviricetes</taxon>
        <taxon>Peduoviridae</taxon>
        <taxon>Maltschvirus</taxon>
        <taxon>Maltschvirus maltsch</taxon>
    </lineage>
</organism>
<dbReference type="EMBL" id="LR796921">
    <property type="protein sequence ID" value="CAB4174604.1"/>
    <property type="molecule type" value="Genomic_DNA"/>
</dbReference>
<evidence type="ECO:0000313" key="1">
    <source>
        <dbReference type="EMBL" id="CAB4174604.1"/>
    </source>
</evidence>
<reference evidence="1" key="1">
    <citation type="submission" date="2020-05" db="EMBL/GenBank/DDBJ databases">
        <authorList>
            <person name="Chiriac C."/>
            <person name="Salcher M."/>
            <person name="Ghai R."/>
            <person name="Kavagutti S V."/>
        </authorList>
    </citation>
    <scope>NUCLEOTIDE SEQUENCE</scope>
</reference>
<evidence type="ECO:0000313" key="2">
    <source>
        <dbReference type="EMBL" id="CAB4186273.1"/>
    </source>
</evidence>
<proteinExistence type="predicted"/>
<protein>
    <submittedName>
        <fullName evidence="1">Uncharacterized protein</fullName>
    </submittedName>
</protein>
<gene>
    <name evidence="2" type="ORF">UFOVP1138_52</name>
    <name evidence="3" type="ORF">UFOVP1394_49</name>
    <name evidence="1" type="ORF">UFOVP975_68</name>
</gene>